<keyword evidence="1" id="KW-0479">Metal-binding</keyword>
<keyword evidence="1" id="KW-0863">Zinc-finger</keyword>
<keyword evidence="1" id="KW-0862">Zinc</keyword>
<evidence type="ECO:0000313" key="5">
    <source>
        <dbReference type="Proteomes" id="UP000320176"/>
    </source>
</evidence>
<feature type="domain" description="SWIM-type" evidence="3">
    <location>
        <begin position="57"/>
        <end position="93"/>
    </location>
</feature>
<evidence type="ECO:0000313" key="4">
    <source>
        <dbReference type="EMBL" id="TWT92347.1"/>
    </source>
</evidence>
<name>A0A5C5ZZ73_9BACT</name>
<feature type="compositionally biased region" description="Basic and acidic residues" evidence="2">
    <location>
        <begin position="114"/>
        <end position="129"/>
    </location>
</feature>
<proteinExistence type="predicted"/>
<dbReference type="PROSITE" id="PS50966">
    <property type="entry name" value="ZF_SWIM"/>
    <property type="match status" value="1"/>
</dbReference>
<gene>
    <name evidence="4" type="ORF">Pla52n_62210</name>
</gene>
<evidence type="ECO:0000256" key="2">
    <source>
        <dbReference type="SAM" id="MobiDB-lite"/>
    </source>
</evidence>
<comment type="caution">
    <text evidence="4">The sequence shown here is derived from an EMBL/GenBank/DDBJ whole genome shotgun (WGS) entry which is preliminary data.</text>
</comment>
<feature type="region of interest" description="Disordered" evidence="2">
    <location>
        <begin position="114"/>
        <end position="134"/>
    </location>
</feature>
<evidence type="ECO:0000256" key="1">
    <source>
        <dbReference type="PROSITE-ProRule" id="PRU00325"/>
    </source>
</evidence>
<reference evidence="4 5" key="1">
    <citation type="submission" date="2019-02" db="EMBL/GenBank/DDBJ databases">
        <title>Deep-cultivation of Planctomycetes and their phenomic and genomic characterization uncovers novel biology.</title>
        <authorList>
            <person name="Wiegand S."/>
            <person name="Jogler M."/>
            <person name="Boedeker C."/>
            <person name="Pinto D."/>
            <person name="Vollmers J."/>
            <person name="Rivas-Marin E."/>
            <person name="Kohn T."/>
            <person name="Peeters S.H."/>
            <person name="Heuer A."/>
            <person name="Rast P."/>
            <person name="Oberbeckmann S."/>
            <person name="Bunk B."/>
            <person name="Jeske O."/>
            <person name="Meyerdierks A."/>
            <person name="Storesund J.E."/>
            <person name="Kallscheuer N."/>
            <person name="Luecker S."/>
            <person name="Lage O.M."/>
            <person name="Pohl T."/>
            <person name="Merkel B.J."/>
            <person name="Hornburger P."/>
            <person name="Mueller R.-W."/>
            <person name="Bruemmer F."/>
            <person name="Labrenz M."/>
            <person name="Spormann A.M."/>
            <person name="Op Den Camp H."/>
            <person name="Overmann J."/>
            <person name="Amann R."/>
            <person name="Jetten M.S.M."/>
            <person name="Mascher T."/>
            <person name="Medema M.H."/>
            <person name="Devos D.P."/>
            <person name="Kaster A.-K."/>
            <person name="Ovreas L."/>
            <person name="Rohde M."/>
            <person name="Galperin M.Y."/>
            <person name="Jogler C."/>
        </authorList>
    </citation>
    <scope>NUCLEOTIDE SEQUENCE [LARGE SCALE GENOMIC DNA]</scope>
    <source>
        <strain evidence="4 5">Pla52n</strain>
    </source>
</reference>
<dbReference type="Proteomes" id="UP000320176">
    <property type="component" value="Unassembled WGS sequence"/>
</dbReference>
<organism evidence="4 5">
    <name type="scientific">Stieleria varia</name>
    <dbReference type="NCBI Taxonomy" id="2528005"/>
    <lineage>
        <taxon>Bacteria</taxon>
        <taxon>Pseudomonadati</taxon>
        <taxon>Planctomycetota</taxon>
        <taxon>Planctomycetia</taxon>
        <taxon>Pirellulales</taxon>
        <taxon>Pirellulaceae</taxon>
        <taxon>Stieleria</taxon>
    </lineage>
</organism>
<accession>A0A5C5ZZ73</accession>
<sequence length="487" mass="54363">MGALQLDEDFVDSQAPNANATSNGRGLVVKGKFVVLHQSDDETLLFGECSGSGKSNYVCSCDFIRPNQPTYRCTCPSRQFPCKHCLGLMYAFVGGKKFTVADVPEDLAAKREKLQERKEKQKEQSDKPRKVNKAALSKKLQAQLNGLDLLETFTFDLVRSGMGNTNAKTARDMQQRAKQLGDAYLPGAQAALHQYTNLFVGADGKYDGELSSQQRETIYTEALDQLTRLSAIIKHGRRYLQARVDDPELPPETDSPIAAWLGHAWQLRDLRAAGLVIENAELIQLAFHSHDDHSRQEYIDTGIWMNLANGAIQLTQNFRPYKAAKYIRSEDSFFKIAVVKELCVYPGTVNPRVRWDEFETREITAKDFQSVAKFASADFESAMKSVRSGLKNPLSEKRPVVALRYKSLGQLPDGELAIEDAKGTRIVMTEAGLSEEPPSCHLMPMLPETLASGQTMVGRIHQDLDSKTLRLKPLSIITDTQVFRLTL</sequence>
<dbReference type="AlphaFoldDB" id="A0A5C5ZZ73"/>
<dbReference type="GO" id="GO:0008270">
    <property type="term" value="F:zinc ion binding"/>
    <property type="evidence" value="ECO:0007669"/>
    <property type="project" value="UniProtKB-KW"/>
</dbReference>
<keyword evidence="5" id="KW-1185">Reference proteome</keyword>
<protein>
    <recommendedName>
        <fullName evidence="3">SWIM-type domain-containing protein</fullName>
    </recommendedName>
</protein>
<evidence type="ECO:0000259" key="3">
    <source>
        <dbReference type="PROSITE" id="PS50966"/>
    </source>
</evidence>
<dbReference type="InterPro" id="IPR007527">
    <property type="entry name" value="Znf_SWIM"/>
</dbReference>
<dbReference type="EMBL" id="SJPN01000011">
    <property type="protein sequence ID" value="TWT92347.1"/>
    <property type="molecule type" value="Genomic_DNA"/>
</dbReference>